<geneLocation type="plasmid" evidence="7 8">
    <name>unnamed2</name>
</geneLocation>
<dbReference type="Proteomes" id="UP000319411">
    <property type="component" value="Plasmid unnamed2"/>
</dbReference>
<keyword evidence="8" id="KW-1185">Reference proteome</keyword>
<dbReference type="RefSeq" id="WP_145891892.1">
    <property type="nucleotide sequence ID" value="NZ_CP032704.1"/>
</dbReference>
<keyword evidence="4" id="KW-0966">Cell projection</keyword>
<organism evidence="7 8">
    <name type="scientific">Candidatus Pantoea soli</name>
    <dbReference type="NCBI Taxonomy" id="3098669"/>
    <lineage>
        <taxon>Bacteria</taxon>
        <taxon>Pseudomonadati</taxon>
        <taxon>Pseudomonadota</taxon>
        <taxon>Gammaproteobacteria</taxon>
        <taxon>Enterobacterales</taxon>
        <taxon>Erwiniaceae</taxon>
        <taxon>Pantoea</taxon>
    </lineage>
</organism>
<dbReference type="InterPro" id="IPR001680">
    <property type="entry name" value="WD40_rpt"/>
</dbReference>
<sequence>MGGYDGKVRLIDWSRNGRYFYTAGGAALVIWDCKGKGPEGTRPDYQLCHDGNITALAAHPQQPVVASGAEDGSLFIYDSSRQNALAAVQGDAAISSIAWHPVDPMIAAGTVDGGVHLLKIAM</sequence>
<dbReference type="PANTHER" id="PTHR13720:SF13">
    <property type="entry name" value="CILIA- AND FLAGELLA-ASSOCIATED PROTEIN 251"/>
    <property type="match status" value="1"/>
</dbReference>
<dbReference type="KEGG" id="pdis:D8B20_20845"/>
<comment type="subcellular location">
    <subcellularLocation>
        <location evidence="1">Cell projection</location>
        <location evidence="1">Cilium</location>
    </subcellularLocation>
</comment>
<evidence type="ECO:0000256" key="3">
    <source>
        <dbReference type="ARBA" id="ARBA00022737"/>
    </source>
</evidence>
<evidence type="ECO:0000256" key="2">
    <source>
        <dbReference type="ARBA" id="ARBA00022574"/>
    </source>
</evidence>
<dbReference type="PANTHER" id="PTHR13720">
    <property type="entry name" value="WD-40 REPEAT PROTEIN"/>
    <property type="match status" value="1"/>
</dbReference>
<keyword evidence="7" id="KW-0614">Plasmid</keyword>
<feature type="repeat" description="WD" evidence="6">
    <location>
        <begin position="49"/>
        <end position="87"/>
    </location>
</feature>
<dbReference type="InterPro" id="IPR036322">
    <property type="entry name" value="WD40_repeat_dom_sf"/>
</dbReference>
<dbReference type="InterPro" id="IPR015943">
    <property type="entry name" value="WD40/YVTN_repeat-like_dom_sf"/>
</dbReference>
<name>A0A518XJK4_9GAMM</name>
<evidence type="ECO:0000313" key="7">
    <source>
        <dbReference type="EMBL" id="QDY44369.1"/>
    </source>
</evidence>
<evidence type="ECO:0000256" key="1">
    <source>
        <dbReference type="ARBA" id="ARBA00004138"/>
    </source>
</evidence>
<evidence type="ECO:0000256" key="4">
    <source>
        <dbReference type="ARBA" id="ARBA00023273"/>
    </source>
</evidence>
<evidence type="ECO:0000256" key="6">
    <source>
        <dbReference type="PROSITE-ProRule" id="PRU00221"/>
    </source>
</evidence>
<dbReference type="InterPro" id="IPR050630">
    <property type="entry name" value="WD_repeat_EMAP"/>
</dbReference>
<reference evidence="7 8" key="1">
    <citation type="submission" date="2018-10" db="EMBL/GenBank/DDBJ databases">
        <title>Genome Sequencing of Pantoea dispersa DSM 32899.</title>
        <authorList>
            <person name="Nawrath M."/>
            <person name="Ottenheim C."/>
            <person name="Wilm A."/>
            <person name="Zimmermann W."/>
            <person name="Wu J.C."/>
        </authorList>
    </citation>
    <scope>NUCLEOTIDE SEQUENCE [LARGE SCALE GENOMIC DNA]</scope>
    <source>
        <strain evidence="7 8">DSM 32899</strain>
        <plasmid evidence="7 8">unnamed2</plasmid>
    </source>
</reference>
<dbReference type="OrthoDB" id="511103at2"/>
<evidence type="ECO:0000313" key="8">
    <source>
        <dbReference type="Proteomes" id="UP000319411"/>
    </source>
</evidence>
<dbReference type="Pfam" id="PF00400">
    <property type="entry name" value="WD40"/>
    <property type="match status" value="2"/>
</dbReference>
<evidence type="ECO:0000256" key="5">
    <source>
        <dbReference type="ARBA" id="ARBA00040994"/>
    </source>
</evidence>
<dbReference type="SMART" id="SM00320">
    <property type="entry name" value="WD40"/>
    <property type="match status" value="2"/>
</dbReference>
<accession>A0A518XJK4</accession>
<protein>
    <recommendedName>
        <fullName evidence="5">Cilia- and flagella-associated protein 251</fullName>
    </recommendedName>
</protein>
<dbReference type="AlphaFoldDB" id="A0A518XJK4"/>
<keyword evidence="2 6" id="KW-0853">WD repeat</keyword>
<dbReference type="Gene3D" id="2.130.10.10">
    <property type="entry name" value="YVTN repeat-like/Quinoprotein amine dehydrogenase"/>
    <property type="match status" value="1"/>
</dbReference>
<dbReference type="PROSITE" id="PS50082">
    <property type="entry name" value="WD_REPEATS_2"/>
    <property type="match status" value="1"/>
</dbReference>
<proteinExistence type="predicted"/>
<dbReference type="EMBL" id="CP032704">
    <property type="protein sequence ID" value="QDY44369.1"/>
    <property type="molecule type" value="Genomic_DNA"/>
</dbReference>
<gene>
    <name evidence="7" type="ORF">D8B20_20845</name>
</gene>
<dbReference type="SUPFAM" id="SSF50978">
    <property type="entry name" value="WD40 repeat-like"/>
    <property type="match status" value="1"/>
</dbReference>
<keyword evidence="3" id="KW-0677">Repeat</keyword>